<sequence length="290" mass="31490">MGALPGWGPPSWHPVPEANTLRLALCLLLLGSPQCTPAQPVCREEEFPAGSECCPKCNPGFHVRRVCSEVTGTECSPCPAGTYTAHSNGLRQCLRCRDCEPDMGLVTGKRCSSTQDTTCDCSQGHFCKAQEGDHCVLCEPHTTCHPGQRVKERGTSSRDTLCADCPLGTFSPNGTLDQCLPWTRCSGWLQGETEPGTSSKDVTCSFSWASILVPCFSVIVLVLILLGAIWIWKKKKCSPGYEAPMTNPNQERRGGAEDPEFTEALQPLPDVTTVAVEETAPVLREKDPHR</sequence>
<feature type="repeat" description="TNFR-Cys" evidence="12">
    <location>
        <begin position="77"/>
        <end position="119"/>
    </location>
</feature>
<evidence type="ECO:0000256" key="4">
    <source>
        <dbReference type="ARBA" id="ARBA00022692"/>
    </source>
</evidence>
<dbReference type="GO" id="GO:0009897">
    <property type="term" value="C:external side of plasma membrane"/>
    <property type="evidence" value="ECO:0007669"/>
    <property type="project" value="TreeGrafter"/>
</dbReference>
<protein>
    <recommendedName>
        <fullName evidence="16">TNFR-Cys domain-containing protein</fullName>
    </recommendedName>
</protein>
<dbReference type="GO" id="GO:0050830">
    <property type="term" value="P:defense response to Gram-positive bacterium"/>
    <property type="evidence" value="ECO:0007669"/>
    <property type="project" value="TreeGrafter"/>
</dbReference>
<comment type="caution">
    <text evidence="12">Lacks conserved residue(s) required for the propagation of feature annotation.</text>
</comment>
<organism evidence="17 18">
    <name type="scientific">Chinchilla lanigera</name>
    <name type="common">Long-tailed chinchilla</name>
    <name type="synonym">Chinchilla villidera</name>
    <dbReference type="NCBI Taxonomy" id="34839"/>
    <lineage>
        <taxon>Eukaryota</taxon>
        <taxon>Metazoa</taxon>
        <taxon>Chordata</taxon>
        <taxon>Craniata</taxon>
        <taxon>Vertebrata</taxon>
        <taxon>Euteleostomi</taxon>
        <taxon>Mammalia</taxon>
        <taxon>Eutheria</taxon>
        <taxon>Euarchontoglires</taxon>
        <taxon>Glires</taxon>
        <taxon>Rodentia</taxon>
        <taxon>Hystricomorpha</taxon>
        <taxon>Chinchillidae</taxon>
        <taxon>Chinchilla</taxon>
    </lineage>
</organism>
<feature type="domain" description="TNFR-Cys" evidence="16">
    <location>
        <begin position="120"/>
        <end position="162"/>
    </location>
</feature>
<dbReference type="FunFam" id="2.10.50.10:FF:000009">
    <property type="entry name" value="Tumor necrosis factor receptor superfamily member 14"/>
    <property type="match status" value="1"/>
</dbReference>
<dbReference type="InterPro" id="IPR001368">
    <property type="entry name" value="TNFR/NGFR_Cys_rich_reg"/>
</dbReference>
<feature type="disulfide bond" evidence="12">
    <location>
        <begin position="78"/>
        <end position="93"/>
    </location>
</feature>
<dbReference type="Ensembl" id="ENSCLAT00000008044.1">
    <property type="protein sequence ID" value="ENSCLAP00000007924.1"/>
    <property type="gene ID" value="ENSCLAG00000005555.1"/>
</dbReference>
<keyword evidence="7 14" id="KW-1133">Transmembrane helix</keyword>
<name>A0A8C2V2R8_CHILA</name>
<feature type="signal peptide" evidence="15">
    <location>
        <begin position="1"/>
        <end position="38"/>
    </location>
</feature>
<evidence type="ECO:0000256" key="13">
    <source>
        <dbReference type="SAM" id="MobiDB-lite"/>
    </source>
</evidence>
<dbReference type="Gene3D" id="2.10.50.10">
    <property type="entry name" value="Tumor Necrosis Factor Receptor, subunit A, domain 2"/>
    <property type="match status" value="3"/>
</dbReference>
<dbReference type="GO" id="GO:0046642">
    <property type="term" value="P:negative regulation of alpha-beta T cell proliferation"/>
    <property type="evidence" value="ECO:0007669"/>
    <property type="project" value="TreeGrafter"/>
</dbReference>
<dbReference type="GO" id="GO:0002720">
    <property type="term" value="P:positive regulation of cytokine production involved in immune response"/>
    <property type="evidence" value="ECO:0007669"/>
    <property type="project" value="TreeGrafter"/>
</dbReference>
<dbReference type="CDD" id="cd10582">
    <property type="entry name" value="TNFRSF14"/>
    <property type="match status" value="1"/>
</dbReference>
<dbReference type="PROSITE" id="PS00652">
    <property type="entry name" value="TNFR_NGFR_1"/>
    <property type="match status" value="1"/>
</dbReference>
<evidence type="ECO:0000259" key="16">
    <source>
        <dbReference type="PROSITE" id="PS50050"/>
    </source>
</evidence>
<dbReference type="GO" id="GO:0050829">
    <property type="term" value="P:defense response to Gram-negative bacterium"/>
    <property type="evidence" value="ECO:0007669"/>
    <property type="project" value="TreeGrafter"/>
</dbReference>
<keyword evidence="11" id="KW-0325">Glycoprotein</keyword>
<keyword evidence="18" id="KW-1185">Reference proteome</keyword>
<accession>A0A8C2V2R8</accession>
<evidence type="ECO:0000256" key="12">
    <source>
        <dbReference type="PROSITE-ProRule" id="PRU00206"/>
    </source>
</evidence>
<keyword evidence="5 15" id="KW-0732">Signal</keyword>
<feature type="repeat" description="TNFR-Cys" evidence="12">
    <location>
        <begin position="120"/>
        <end position="162"/>
    </location>
</feature>
<feature type="chain" id="PRO_5034245130" description="TNFR-Cys domain-containing protein" evidence="15">
    <location>
        <begin position="39"/>
        <end position="290"/>
    </location>
</feature>
<proteinExistence type="predicted"/>
<feature type="region of interest" description="Disordered" evidence="13">
    <location>
        <begin position="242"/>
        <end position="270"/>
    </location>
</feature>
<feature type="transmembrane region" description="Helical" evidence="14">
    <location>
        <begin position="208"/>
        <end position="232"/>
    </location>
</feature>
<dbReference type="PRINTS" id="PR01965">
    <property type="entry name" value="TNFACTORR14"/>
</dbReference>
<dbReference type="Pfam" id="PF00020">
    <property type="entry name" value="TNFR_c6"/>
    <property type="match status" value="3"/>
</dbReference>
<dbReference type="FunFam" id="2.10.50.10:FF:000040">
    <property type="entry name" value="Tumor necrosis factor receptor superfamily member 14"/>
    <property type="match status" value="1"/>
</dbReference>
<dbReference type="SUPFAM" id="SSF57586">
    <property type="entry name" value="TNF receptor-like"/>
    <property type="match status" value="3"/>
</dbReference>
<evidence type="ECO:0000256" key="7">
    <source>
        <dbReference type="ARBA" id="ARBA00022989"/>
    </source>
</evidence>
<gene>
    <name evidence="17" type="primary">Tnfrsf14</name>
</gene>
<dbReference type="PANTHER" id="PTHR46838:SF1">
    <property type="entry name" value="TUMOR NECROSIS FACTOR RECEPTOR SUPERFAMILY MEMBER 14"/>
    <property type="match status" value="1"/>
</dbReference>
<dbReference type="CTD" id="8764"/>
<dbReference type="OrthoDB" id="10031141at2759"/>
<dbReference type="RefSeq" id="XP_013359697.1">
    <property type="nucleotide sequence ID" value="XM_013504243.1"/>
</dbReference>
<dbReference type="GeneID" id="102005150"/>
<feature type="domain" description="TNFR-Cys" evidence="16">
    <location>
        <begin position="77"/>
        <end position="119"/>
    </location>
</feature>
<dbReference type="AlphaFoldDB" id="A0A8C2V2R8"/>
<evidence type="ECO:0000256" key="11">
    <source>
        <dbReference type="ARBA" id="ARBA00023180"/>
    </source>
</evidence>
<evidence type="ECO:0000313" key="17">
    <source>
        <dbReference type="Ensembl" id="ENSCLAP00000007924.1"/>
    </source>
</evidence>
<dbReference type="InterPro" id="IPR022332">
    <property type="entry name" value="TNFR_14"/>
</dbReference>
<keyword evidence="2" id="KW-0597">Phosphoprotein</keyword>
<keyword evidence="3" id="KW-0945">Host-virus interaction</keyword>
<keyword evidence="4 14" id="KW-0812">Transmembrane</keyword>
<dbReference type="RefSeq" id="XP_013359696.1">
    <property type="nucleotide sequence ID" value="XM_013504242.1"/>
</dbReference>
<keyword evidence="6" id="KW-0677">Repeat</keyword>
<dbReference type="RefSeq" id="XP_013359698.1">
    <property type="nucleotide sequence ID" value="XM_013504244.1"/>
</dbReference>
<reference evidence="17" key="1">
    <citation type="submission" date="2025-08" db="UniProtKB">
        <authorList>
            <consortium name="Ensembl"/>
        </authorList>
    </citation>
    <scope>IDENTIFICATION</scope>
</reference>
<dbReference type="PROSITE" id="PS50050">
    <property type="entry name" value="TNFR_NGFR_2"/>
    <property type="match status" value="2"/>
</dbReference>
<keyword evidence="10" id="KW-0675">Receptor</keyword>
<keyword evidence="9 12" id="KW-1015">Disulfide bond</keyword>
<dbReference type="OMA" id="LPWTRCS"/>
<evidence type="ECO:0000256" key="5">
    <source>
        <dbReference type="ARBA" id="ARBA00022729"/>
    </source>
</evidence>
<evidence type="ECO:0000256" key="8">
    <source>
        <dbReference type="ARBA" id="ARBA00023136"/>
    </source>
</evidence>
<keyword evidence="8 14" id="KW-0472">Membrane</keyword>
<dbReference type="InterPro" id="IPR034031">
    <property type="entry name" value="TNFRSF14/UL144_N"/>
</dbReference>
<dbReference type="RefSeq" id="XP_005404219.1">
    <property type="nucleotide sequence ID" value="XM_005404162.2"/>
</dbReference>
<evidence type="ECO:0000256" key="1">
    <source>
        <dbReference type="ARBA" id="ARBA00004479"/>
    </source>
</evidence>
<evidence type="ECO:0000256" key="9">
    <source>
        <dbReference type="ARBA" id="ARBA00023157"/>
    </source>
</evidence>
<dbReference type="GO" id="GO:2000406">
    <property type="term" value="P:positive regulation of T cell migration"/>
    <property type="evidence" value="ECO:0007669"/>
    <property type="project" value="TreeGrafter"/>
</dbReference>
<evidence type="ECO:0000313" key="18">
    <source>
        <dbReference type="Proteomes" id="UP000694398"/>
    </source>
</evidence>
<comment type="subcellular location">
    <subcellularLocation>
        <location evidence="1">Membrane</location>
        <topology evidence="1">Single-pass type I membrane protein</topology>
    </subcellularLocation>
</comment>
<dbReference type="GeneTree" id="ENSGT00940000162427"/>
<evidence type="ECO:0000256" key="6">
    <source>
        <dbReference type="ARBA" id="ARBA00022737"/>
    </source>
</evidence>
<reference evidence="17" key="2">
    <citation type="submission" date="2025-09" db="UniProtKB">
        <authorList>
            <consortium name="Ensembl"/>
        </authorList>
    </citation>
    <scope>IDENTIFICATION</scope>
</reference>
<dbReference type="Proteomes" id="UP000694398">
    <property type="component" value="Unassembled WGS sequence"/>
</dbReference>
<dbReference type="FunFam" id="2.10.50.10:FF:000007">
    <property type="entry name" value="TNF receptor superfamily member 14"/>
    <property type="match status" value="1"/>
</dbReference>
<dbReference type="PANTHER" id="PTHR46838">
    <property type="entry name" value="TUMOR NECROSIS FACTOR RECEPTOR SUPERFAMILY MEMBER 14"/>
    <property type="match status" value="1"/>
</dbReference>
<evidence type="ECO:0000256" key="14">
    <source>
        <dbReference type="SAM" id="Phobius"/>
    </source>
</evidence>
<feature type="disulfide bond" evidence="12">
    <location>
        <begin position="144"/>
        <end position="162"/>
    </location>
</feature>
<evidence type="ECO:0000256" key="15">
    <source>
        <dbReference type="SAM" id="SignalP"/>
    </source>
</evidence>
<evidence type="ECO:0000256" key="10">
    <source>
        <dbReference type="ARBA" id="ARBA00023170"/>
    </source>
</evidence>
<evidence type="ECO:0000256" key="3">
    <source>
        <dbReference type="ARBA" id="ARBA00022581"/>
    </source>
</evidence>
<dbReference type="SMART" id="SM00208">
    <property type="entry name" value="TNFR"/>
    <property type="match status" value="4"/>
</dbReference>
<evidence type="ECO:0000256" key="2">
    <source>
        <dbReference type="ARBA" id="ARBA00022553"/>
    </source>
</evidence>